<organism evidence="2 3">
    <name type="scientific">Musa troglodytarum</name>
    <name type="common">fe'i banana</name>
    <dbReference type="NCBI Taxonomy" id="320322"/>
    <lineage>
        <taxon>Eukaryota</taxon>
        <taxon>Viridiplantae</taxon>
        <taxon>Streptophyta</taxon>
        <taxon>Embryophyta</taxon>
        <taxon>Tracheophyta</taxon>
        <taxon>Spermatophyta</taxon>
        <taxon>Magnoliopsida</taxon>
        <taxon>Liliopsida</taxon>
        <taxon>Zingiberales</taxon>
        <taxon>Musaceae</taxon>
        <taxon>Musa</taxon>
    </lineage>
</organism>
<gene>
    <name evidence="2" type="ORF">MUK42_22781</name>
</gene>
<dbReference type="Proteomes" id="UP001055439">
    <property type="component" value="Chromosome 5"/>
</dbReference>
<dbReference type="GO" id="GO:0036033">
    <property type="term" value="F:mediator complex binding"/>
    <property type="evidence" value="ECO:0007669"/>
    <property type="project" value="InterPro"/>
</dbReference>
<dbReference type="OrthoDB" id="1924011at2759"/>
<feature type="region of interest" description="Disordered" evidence="1">
    <location>
        <begin position="221"/>
        <end position="305"/>
    </location>
</feature>
<dbReference type="AlphaFoldDB" id="A0A9E7K0A4"/>
<dbReference type="GO" id="GO:0005634">
    <property type="term" value="C:nucleus"/>
    <property type="evidence" value="ECO:0007669"/>
    <property type="project" value="TreeGrafter"/>
</dbReference>
<sequence length="382" mass="41986">MLGTVALGSPPLRSCPAFALEIAGPDLPSRSSRPAPRSTVLCDAQRSHASIPKLEPFSRSRIERWLKDPPFLQKTKNDLGDYCTTLEGDDCHSCWSAYFELKDLEEKLPKEDVERFVWQAGGIKSLISYLHGLTAMLSRKEKEIPRAMLNMKETEIPRPKPVTSVTERERPFPVPDGLPPTAEELEEAERARMPDSPFTRLLRSKGRLPAWYTQAPDHEISTASKGSLKSNSGMTVGSRSMPSVRGRQKGAQRASVPRLPQAAVNAPGPGGRSLPATPPHLERLIGWRASPPGTRRRDRGARERDGGVAVVVYSVPAPYRTSPPPVSCESAPRARRIPELPAPISPLPSIIAAPGSGHPLPPLPYQSLLRHSRKKRSSLRCF</sequence>
<feature type="region of interest" description="Disordered" evidence="1">
    <location>
        <begin position="160"/>
        <end position="180"/>
    </location>
</feature>
<evidence type="ECO:0000313" key="2">
    <source>
        <dbReference type="EMBL" id="URE01388.1"/>
    </source>
</evidence>
<dbReference type="PANTHER" id="PTHR36345:SF1">
    <property type="entry name" value="CCG-BINDING PROTEIN 1"/>
    <property type="match status" value="1"/>
</dbReference>
<evidence type="ECO:0000313" key="3">
    <source>
        <dbReference type="Proteomes" id="UP001055439"/>
    </source>
</evidence>
<feature type="compositionally biased region" description="Polar residues" evidence="1">
    <location>
        <begin position="221"/>
        <end position="241"/>
    </location>
</feature>
<dbReference type="GO" id="GO:0005829">
    <property type="term" value="C:cytosol"/>
    <property type="evidence" value="ECO:0007669"/>
    <property type="project" value="TreeGrafter"/>
</dbReference>
<proteinExistence type="predicted"/>
<accession>A0A9E7K0A4</accession>
<dbReference type="GO" id="GO:0010183">
    <property type="term" value="P:pollen tube guidance"/>
    <property type="evidence" value="ECO:0007669"/>
    <property type="project" value="InterPro"/>
</dbReference>
<name>A0A9E7K0A4_9LILI</name>
<dbReference type="PANTHER" id="PTHR36345">
    <property type="entry name" value="CCG-BINDING PROTEIN 1"/>
    <property type="match status" value="1"/>
</dbReference>
<reference evidence="2" key="1">
    <citation type="submission" date="2022-05" db="EMBL/GenBank/DDBJ databases">
        <title>The Musa troglodytarum L. genome provides insights into the mechanism of non-climacteric behaviour and enrichment of carotenoids.</title>
        <authorList>
            <person name="Wang J."/>
        </authorList>
    </citation>
    <scope>NUCLEOTIDE SEQUENCE</scope>
    <source>
        <tissue evidence="2">Leaf</tissue>
    </source>
</reference>
<dbReference type="EMBL" id="CP097507">
    <property type="protein sequence ID" value="URE01388.1"/>
    <property type="molecule type" value="Genomic_DNA"/>
</dbReference>
<keyword evidence="3" id="KW-1185">Reference proteome</keyword>
<protein>
    <submittedName>
        <fullName evidence="2">Uncharacterized protein</fullName>
    </submittedName>
</protein>
<dbReference type="InterPro" id="IPR037502">
    <property type="entry name" value="CBP1"/>
</dbReference>
<evidence type="ECO:0000256" key="1">
    <source>
        <dbReference type="SAM" id="MobiDB-lite"/>
    </source>
</evidence>